<dbReference type="AlphaFoldDB" id="A0AAU9DUE6"/>
<keyword evidence="1" id="KW-0812">Transmembrane</keyword>
<dbReference type="KEGG" id="haby:HLVA_01450"/>
<dbReference type="Proteomes" id="UP001321582">
    <property type="component" value="Chromosome"/>
</dbReference>
<sequence>MQKGFTLIELMIVVAIIGVLSFTGGVTISSSIIKNSVNKAKAQVPAYLNNGVDRAFEEGSGYTIGFNSNEITLTGKESLTLPRNLKYLYRIGSAIPSNSSISVNINEQGKLSGEFDFYIGDKKNNFYYRIHGRNIAGINLGVIEEYNPNATATVSQAGIGVETNWTLVE</sequence>
<evidence type="ECO:0008006" key="4">
    <source>
        <dbReference type="Google" id="ProtNLM"/>
    </source>
</evidence>
<keyword evidence="1" id="KW-1133">Transmembrane helix</keyword>
<dbReference type="RefSeq" id="WP_307904526.1">
    <property type="nucleotide sequence ID" value="NZ_AP027059.1"/>
</dbReference>
<keyword evidence="3" id="KW-1185">Reference proteome</keyword>
<organism evidence="2 3">
    <name type="scientific">Haliovirga abyssi</name>
    <dbReference type="NCBI Taxonomy" id="2996794"/>
    <lineage>
        <taxon>Bacteria</taxon>
        <taxon>Fusobacteriati</taxon>
        <taxon>Fusobacteriota</taxon>
        <taxon>Fusobacteriia</taxon>
        <taxon>Fusobacteriales</taxon>
        <taxon>Haliovirgaceae</taxon>
        <taxon>Haliovirga</taxon>
    </lineage>
</organism>
<feature type="transmembrane region" description="Helical" evidence="1">
    <location>
        <begin position="7"/>
        <end position="28"/>
    </location>
</feature>
<name>A0AAU9DUE6_9FUSO</name>
<dbReference type="NCBIfam" id="TIGR02532">
    <property type="entry name" value="IV_pilin_GFxxxE"/>
    <property type="match status" value="1"/>
</dbReference>
<proteinExistence type="predicted"/>
<dbReference type="InterPro" id="IPR012902">
    <property type="entry name" value="N_methyl_site"/>
</dbReference>
<protein>
    <recommendedName>
        <fullName evidence="4">Prepilin-type N-terminal cleavage/methylation domain-containing protein</fullName>
    </recommendedName>
</protein>
<dbReference type="Pfam" id="PF07963">
    <property type="entry name" value="N_methyl"/>
    <property type="match status" value="1"/>
</dbReference>
<evidence type="ECO:0000313" key="2">
    <source>
        <dbReference type="EMBL" id="BDU49576.1"/>
    </source>
</evidence>
<evidence type="ECO:0000256" key="1">
    <source>
        <dbReference type="SAM" id="Phobius"/>
    </source>
</evidence>
<gene>
    <name evidence="2" type="ORF">HLVA_01450</name>
</gene>
<accession>A0AAU9DUE6</accession>
<reference evidence="2 3" key="1">
    <citation type="submission" date="2022-11" db="EMBL/GenBank/DDBJ databases">
        <title>Haliovirga abyssi gen. nov., sp. nov., a mesophilic fermentative bacterium isolated from the Iheya North hydrothermal field and the proposal of Haliovirgaceae fam. nov.</title>
        <authorList>
            <person name="Miyazaki U."/>
            <person name="Tame A."/>
            <person name="Miyazaki J."/>
            <person name="Takai K."/>
            <person name="Sawayama S."/>
            <person name="Kitajima M."/>
            <person name="Okamoto A."/>
            <person name="Nakagawa S."/>
        </authorList>
    </citation>
    <scope>NUCLEOTIDE SEQUENCE [LARGE SCALE GENOMIC DNA]</scope>
    <source>
        <strain evidence="2 3">IC12</strain>
    </source>
</reference>
<keyword evidence="1" id="KW-0472">Membrane</keyword>
<dbReference type="EMBL" id="AP027059">
    <property type="protein sequence ID" value="BDU49576.1"/>
    <property type="molecule type" value="Genomic_DNA"/>
</dbReference>
<dbReference type="SUPFAM" id="SSF54523">
    <property type="entry name" value="Pili subunits"/>
    <property type="match status" value="1"/>
</dbReference>
<dbReference type="InterPro" id="IPR045584">
    <property type="entry name" value="Pilin-like"/>
</dbReference>
<evidence type="ECO:0000313" key="3">
    <source>
        <dbReference type="Proteomes" id="UP001321582"/>
    </source>
</evidence>
<dbReference type="Gene3D" id="3.30.700.10">
    <property type="entry name" value="Glycoprotein, Type 4 Pilin"/>
    <property type="match status" value="1"/>
</dbReference>